<proteinExistence type="predicted"/>
<dbReference type="PANTHER" id="PTHR31111:SF58">
    <property type="entry name" value="F-BOX DOMAIN-CONTAINING PROTEIN"/>
    <property type="match status" value="1"/>
</dbReference>
<dbReference type="Gene3D" id="1.20.1280.50">
    <property type="match status" value="1"/>
</dbReference>
<dbReference type="InterPro" id="IPR001810">
    <property type="entry name" value="F-box_dom"/>
</dbReference>
<dbReference type="NCBIfam" id="TIGR01640">
    <property type="entry name" value="F_box_assoc_1"/>
    <property type="match status" value="1"/>
</dbReference>
<dbReference type="SUPFAM" id="SSF81383">
    <property type="entry name" value="F-box domain"/>
    <property type="match status" value="1"/>
</dbReference>
<keyword evidence="3" id="KW-1185">Reference proteome</keyword>
<dbReference type="SUPFAM" id="SSF50965">
    <property type="entry name" value="Galactose oxidase, central domain"/>
    <property type="match status" value="1"/>
</dbReference>
<reference evidence="2 3" key="1">
    <citation type="submission" date="2024-04" db="EMBL/GenBank/DDBJ databases">
        <title>Genome assembly C_amara_ONT_v2.</title>
        <authorList>
            <person name="Yant L."/>
            <person name="Moore C."/>
            <person name="Slenker M."/>
        </authorList>
    </citation>
    <scope>NUCLEOTIDE SEQUENCE [LARGE SCALE GENOMIC DNA]</scope>
    <source>
        <tissue evidence="2">Leaf</tissue>
    </source>
</reference>
<dbReference type="Proteomes" id="UP001558713">
    <property type="component" value="Unassembled WGS sequence"/>
</dbReference>
<dbReference type="SMART" id="SM00256">
    <property type="entry name" value="FBOX"/>
    <property type="match status" value="1"/>
</dbReference>
<gene>
    <name evidence="2" type="ORF">V5N11_022362</name>
</gene>
<dbReference type="PANTHER" id="PTHR31111">
    <property type="entry name" value="BNAA05G37150D PROTEIN-RELATED"/>
    <property type="match status" value="1"/>
</dbReference>
<dbReference type="AlphaFoldDB" id="A0ABD1BRN0"/>
<evidence type="ECO:0000259" key="1">
    <source>
        <dbReference type="SMART" id="SM00256"/>
    </source>
</evidence>
<evidence type="ECO:0000313" key="2">
    <source>
        <dbReference type="EMBL" id="KAL1219833.1"/>
    </source>
</evidence>
<dbReference type="Pfam" id="PF00646">
    <property type="entry name" value="F-box"/>
    <property type="match status" value="1"/>
</dbReference>
<dbReference type="InterPro" id="IPR036047">
    <property type="entry name" value="F-box-like_dom_sf"/>
</dbReference>
<dbReference type="InterPro" id="IPR013187">
    <property type="entry name" value="F-box-assoc_dom_typ3"/>
</dbReference>
<accession>A0ABD1BRN0</accession>
<comment type="caution">
    <text evidence="2">The sequence shown here is derived from an EMBL/GenBank/DDBJ whole genome shotgun (WGS) entry which is preliminary data.</text>
</comment>
<protein>
    <submittedName>
        <fullName evidence="2">F-box protein</fullName>
    </submittedName>
</protein>
<organism evidence="2 3">
    <name type="scientific">Cardamine amara subsp. amara</name>
    <dbReference type="NCBI Taxonomy" id="228776"/>
    <lineage>
        <taxon>Eukaryota</taxon>
        <taxon>Viridiplantae</taxon>
        <taxon>Streptophyta</taxon>
        <taxon>Embryophyta</taxon>
        <taxon>Tracheophyta</taxon>
        <taxon>Spermatophyta</taxon>
        <taxon>Magnoliopsida</taxon>
        <taxon>eudicotyledons</taxon>
        <taxon>Gunneridae</taxon>
        <taxon>Pentapetalae</taxon>
        <taxon>rosids</taxon>
        <taxon>malvids</taxon>
        <taxon>Brassicales</taxon>
        <taxon>Brassicaceae</taxon>
        <taxon>Cardamineae</taxon>
        <taxon>Cardamine</taxon>
    </lineage>
</organism>
<sequence>MKRRQEVTSTSPTRRLLHGGDINVPLDITVEILKILPTKSIVRFQCVSKLWSSIISRRRDFIDWIITRSLTQPPRDAYFIASKSYTECYLTLSSSNAKESILIPGEFRHYLRGLVCCSNSGKVTIYNLTTRQSFNLPETKTMHMSTCFLGYDPIENQYKVLLSCQVFTLGETKTKKWKTIHGVGSHLPLPGGVCINGTIYYQAGTTEWNATSLYKLMSFDVRSEEFYHVDAPKTLMDQRLSLINYQGKLGFVCCAKGVEVWVMETQGWSKILSIEMEGSDKWRSMGVNRGGEIVFVNLAPYKSHEVLCVLYYDLNRNSKRYVELEGIYPKKINNVISIWTVPDFVENTMRLY</sequence>
<feature type="domain" description="F-box" evidence="1">
    <location>
        <begin position="24"/>
        <end position="64"/>
    </location>
</feature>
<dbReference type="InterPro" id="IPR011043">
    <property type="entry name" value="Gal_Oxase/kelch_b-propeller"/>
</dbReference>
<dbReference type="Pfam" id="PF08268">
    <property type="entry name" value="FBA_3"/>
    <property type="match status" value="1"/>
</dbReference>
<evidence type="ECO:0000313" key="3">
    <source>
        <dbReference type="Proteomes" id="UP001558713"/>
    </source>
</evidence>
<name>A0ABD1BRN0_CARAN</name>
<dbReference type="EMBL" id="JBANAX010000168">
    <property type="protein sequence ID" value="KAL1219833.1"/>
    <property type="molecule type" value="Genomic_DNA"/>
</dbReference>
<dbReference type="InterPro" id="IPR017451">
    <property type="entry name" value="F-box-assoc_interact_dom"/>
</dbReference>